<dbReference type="InterPro" id="IPR043519">
    <property type="entry name" value="NT_sf"/>
</dbReference>
<dbReference type="InterPro" id="IPR027421">
    <property type="entry name" value="DNA_pol_lamdba_lyase_dom_sf"/>
</dbReference>
<dbReference type="Gene3D" id="3.20.20.140">
    <property type="entry name" value="Metal-dependent hydrolases"/>
    <property type="match status" value="1"/>
</dbReference>
<dbReference type="KEGG" id="mew:MSWAN_0885"/>
<dbReference type="InterPro" id="IPR010994">
    <property type="entry name" value="RuvA_2-like"/>
</dbReference>
<comment type="catalytic activity">
    <reaction evidence="24">
        <text>DNA(n) + a 2'-deoxyribonucleoside 5'-triphosphate = DNA(n+1) + diphosphate</text>
        <dbReference type="Rhea" id="RHEA:22508"/>
        <dbReference type="Rhea" id="RHEA-COMP:17339"/>
        <dbReference type="Rhea" id="RHEA-COMP:17340"/>
        <dbReference type="ChEBI" id="CHEBI:33019"/>
        <dbReference type="ChEBI" id="CHEBI:61560"/>
        <dbReference type="ChEBI" id="CHEBI:173112"/>
        <dbReference type="EC" id="2.7.7.7"/>
    </reaction>
</comment>
<dbReference type="SUPFAM" id="SSF81301">
    <property type="entry name" value="Nucleotidyltransferase"/>
    <property type="match status" value="1"/>
</dbReference>
<evidence type="ECO:0000256" key="16">
    <source>
        <dbReference type="ARBA" id="ARBA00034531"/>
    </source>
</evidence>
<dbReference type="InterPro" id="IPR010996">
    <property type="entry name" value="HHH_MUS81"/>
</dbReference>
<evidence type="ECO:0000313" key="28">
    <source>
        <dbReference type="EMBL" id="AEG17910.1"/>
    </source>
</evidence>
<comment type="catalytic activity">
    <reaction evidence="23">
        <text>L-tyrosyl-[protein] + ATP = O-(5'-adenylyl)-L-tyrosyl-[protein] + diphosphate</text>
        <dbReference type="Rhea" id="RHEA:54288"/>
        <dbReference type="Rhea" id="RHEA-COMP:10136"/>
        <dbReference type="Rhea" id="RHEA-COMP:13846"/>
        <dbReference type="ChEBI" id="CHEBI:30616"/>
        <dbReference type="ChEBI" id="CHEBI:33019"/>
        <dbReference type="ChEBI" id="CHEBI:46858"/>
        <dbReference type="ChEBI" id="CHEBI:83624"/>
        <dbReference type="EC" id="2.7.7.108"/>
    </reaction>
</comment>
<dbReference type="GO" id="GO:0042578">
    <property type="term" value="F:phosphoric ester hydrolase activity"/>
    <property type="evidence" value="ECO:0007669"/>
    <property type="project" value="TreeGrafter"/>
</dbReference>
<dbReference type="AlphaFoldDB" id="F6D244"/>
<dbReference type="PANTHER" id="PTHR36928">
    <property type="entry name" value="PHOSPHATASE YCDX-RELATED"/>
    <property type="match status" value="1"/>
</dbReference>
<dbReference type="InterPro" id="IPR029398">
    <property type="entry name" value="PolB_thumb"/>
</dbReference>
<evidence type="ECO:0000256" key="12">
    <source>
        <dbReference type="ARBA" id="ARBA00022843"/>
    </source>
</evidence>
<keyword evidence="6" id="KW-0488">Methylation</keyword>
<evidence type="ECO:0000256" key="6">
    <source>
        <dbReference type="ARBA" id="ARBA00022481"/>
    </source>
</evidence>
<dbReference type="Gene3D" id="1.10.150.20">
    <property type="entry name" value="5' to 3' exonuclease, C-terminal subdomain"/>
    <property type="match status" value="1"/>
</dbReference>
<keyword evidence="12" id="KW-0832">Ubl conjugation</keyword>
<dbReference type="RefSeq" id="WP_013825412.1">
    <property type="nucleotide sequence ID" value="NC_015574.1"/>
</dbReference>
<dbReference type="Pfam" id="PF14791">
    <property type="entry name" value="DNA_pol_B_thumb"/>
    <property type="match status" value="1"/>
</dbReference>
<dbReference type="Gene3D" id="3.30.460.10">
    <property type="entry name" value="Beta Polymerase, domain 2"/>
    <property type="match status" value="1"/>
</dbReference>
<dbReference type="InterPro" id="IPR047967">
    <property type="entry name" value="PolX_PHP"/>
</dbReference>
<feature type="domain" description="Helix-hairpin-helix DNA-binding motif class 1" evidence="25">
    <location>
        <begin position="125"/>
        <end position="144"/>
    </location>
</feature>
<evidence type="ECO:0000259" key="27">
    <source>
        <dbReference type="SMART" id="SM00483"/>
    </source>
</evidence>
<dbReference type="EMBL" id="CP002772">
    <property type="protein sequence ID" value="AEG17910.1"/>
    <property type="molecule type" value="Genomic_DNA"/>
</dbReference>
<evidence type="ECO:0000256" key="10">
    <source>
        <dbReference type="ARBA" id="ARBA00022705"/>
    </source>
</evidence>
<gene>
    <name evidence="28" type="ordered locus">MSWAN_0885</name>
</gene>
<keyword evidence="7" id="KW-0237">DNA synthesis</keyword>
<dbReference type="EC" id="4.2.99.18" evidence="4"/>
<evidence type="ECO:0000256" key="15">
    <source>
        <dbReference type="ARBA" id="ARBA00023204"/>
    </source>
</evidence>
<dbReference type="NCBIfam" id="NF006375">
    <property type="entry name" value="PRK08609.1"/>
    <property type="match status" value="1"/>
</dbReference>
<evidence type="ECO:0000256" key="24">
    <source>
        <dbReference type="ARBA" id="ARBA00049244"/>
    </source>
</evidence>
<dbReference type="SUPFAM" id="SSF47802">
    <property type="entry name" value="DNA polymerase beta, N-terminal domain-like"/>
    <property type="match status" value="1"/>
</dbReference>
<dbReference type="GO" id="GO:0003677">
    <property type="term" value="F:DNA binding"/>
    <property type="evidence" value="ECO:0007669"/>
    <property type="project" value="InterPro"/>
</dbReference>
<dbReference type="SUPFAM" id="SSF47781">
    <property type="entry name" value="RuvA domain 2-like"/>
    <property type="match status" value="1"/>
</dbReference>
<dbReference type="HOGENOM" id="CLU_017729_1_0_2"/>
<keyword evidence="8" id="KW-0808">Transferase</keyword>
<evidence type="ECO:0000313" key="29">
    <source>
        <dbReference type="Proteomes" id="UP000009231"/>
    </source>
</evidence>
<comment type="catalytic activity">
    <reaction evidence="19">
        <text>2'-deoxyribonucleotide-(2'-deoxyribose 5'-phosphate)-2'-deoxyribonucleotide-DNA = a 3'-end 2'-deoxyribonucleotide-(2,3-dehydro-2,3-deoxyribose 5'-phosphate)-DNA + a 5'-end 5'-phospho-2'-deoxyribonucleoside-DNA + H(+)</text>
        <dbReference type="Rhea" id="RHEA:66592"/>
        <dbReference type="Rhea" id="RHEA-COMP:13180"/>
        <dbReference type="Rhea" id="RHEA-COMP:16897"/>
        <dbReference type="Rhea" id="RHEA-COMP:17067"/>
        <dbReference type="ChEBI" id="CHEBI:15378"/>
        <dbReference type="ChEBI" id="CHEBI:136412"/>
        <dbReference type="ChEBI" id="CHEBI:157695"/>
        <dbReference type="ChEBI" id="CHEBI:167181"/>
        <dbReference type="EC" id="4.2.99.18"/>
    </reaction>
</comment>
<evidence type="ECO:0000259" key="26">
    <source>
        <dbReference type="SMART" id="SM00481"/>
    </source>
</evidence>
<evidence type="ECO:0000256" key="18">
    <source>
        <dbReference type="ARBA" id="ARBA00035726"/>
    </source>
</evidence>
<dbReference type="InterPro" id="IPR037160">
    <property type="entry name" value="DNA_Pol_thumb_sf"/>
</dbReference>
<dbReference type="InterPro" id="IPR050243">
    <property type="entry name" value="PHP_phosphatase"/>
</dbReference>
<evidence type="ECO:0000256" key="19">
    <source>
        <dbReference type="ARBA" id="ARBA00044632"/>
    </source>
</evidence>
<dbReference type="GO" id="GO:0005829">
    <property type="term" value="C:cytosol"/>
    <property type="evidence" value="ECO:0007669"/>
    <property type="project" value="TreeGrafter"/>
</dbReference>
<dbReference type="InterPro" id="IPR016195">
    <property type="entry name" value="Pol/histidinol_Pase-like"/>
</dbReference>
<evidence type="ECO:0000256" key="23">
    <source>
        <dbReference type="ARBA" id="ARBA00048696"/>
    </source>
</evidence>
<keyword evidence="11" id="KW-0227">DNA damage</keyword>
<feature type="domain" description="Polymerase/histidinol phosphatase N-terminal" evidence="26">
    <location>
        <begin position="335"/>
        <end position="414"/>
    </location>
</feature>
<evidence type="ECO:0000256" key="5">
    <source>
        <dbReference type="ARBA" id="ARBA00020020"/>
    </source>
</evidence>
<evidence type="ECO:0000256" key="14">
    <source>
        <dbReference type="ARBA" id="ARBA00023053"/>
    </source>
</evidence>
<sequence length="566" mass="64172">MKNRKVATILNRIADLLEMDGVDFRTKAYRRAAHTVEFLSRDIQDVRNEGKLEELPGIGKNLSKKIEEIIDTGSLEYYENLKKEFPVDFEALVAIEGLGPKSIKLLYDELGIKNLEDLEKAAKRHRIRRLKGMGDKKEHQIIENLKFARKTTGRTLLGQILPLAEGIKKELEKSDVSDVEIAGSIRRMQETVGDIDILVVTDKPKQVMDYFTSMDEVGKIIVKGLLKSTIRLKNGVQVDIRVFNEDSFGSALLYFTGSKETNIDMRKIAIRNGLKLNEYGVYMDEKQIAGKTEEEVFRKLGMQYIEPELRENRGEIEAALKGKLPKLVEYNEIMGDLQIHTKWSDGDASIQDMAQKTGKLGYEYIAVTDHTGSLKIAGGMDENGIKRQIKEIDKLNQNLDEIIVLKGVEVNIDSEGRLDVSNELLENMDIVVAALHSGFRQSREKLTGRIVSAMENEHVNIIAHPTGRKIHYRMAYELDLEKIFEVSKETGTFLEVNSQPNRLDLKDINIKRAIEEGCKLVINTDAHNLDQLSYMKLGTSTARRGWAESKDIINTLPLKKLEKLLS</sequence>
<evidence type="ECO:0000256" key="9">
    <source>
        <dbReference type="ARBA" id="ARBA00022695"/>
    </source>
</evidence>
<dbReference type="GO" id="GO:0008270">
    <property type="term" value="F:zinc ion binding"/>
    <property type="evidence" value="ECO:0007669"/>
    <property type="project" value="TreeGrafter"/>
</dbReference>
<dbReference type="SUPFAM" id="SSF89550">
    <property type="entry name" value="PHP domain-like"/>
    <property type="match status" value="1"/>
</dbReference>
<proteinExistence type="predicted"/>
<dbReference type="PANTHER" id="PTHR36928:SF1">
    <property type="entry name" value="PHOSPHATASE YCDX-RELATED"/>
    <property type="match status" value="1"/>
</dbReference>
<dbReference type="InterPro" id="IPR022311">
    <property type="entry name" value="PolX-like"/>
</dbReference>
<dbReference type="SMART" id="SM00483">
    <property type="entry name" value="POLXc"/>
    <property type="match status" value="1"/>
</dbReference>
<feature type="domain" description="DNA-directed DNA polymerase X" evidence="27">
    <location>
        <begin position="1"/>
        <end position="311"/>
    </location>
</feature>
<comment type="cofactor">
    <cofactor evidence="1">
        <name>Mg(2+)</name>
        <dbReference type="ChEBI" id="CHEBI:18420"/>
    </cofactor>
</comment>
<dbReference type="GO" id="GO:0140078">
    <property type="term" value="F:class I DNA-(apurinic or apyrimidinic site) endonuclease activity"/>
    <property type="evidence" value="ECO:0007669"/>
    <property type="project" value="UniProtKB-EC"/>
</dbReference>
<evidence type="ECO:0000256" key="11">
    <source>
        <dbReference type="ARBA" id="ARBA00022763"/>
    </source>
</evidence>
<feature type="domain" description="Helix-hairpin-helix DNA-binding motif class 1" evidence="25">
    <location>
        <begin position="90"/>
        <end position="109"/>
    </location>
</feature>
<dbReference type="InterPro" id="IPR004013">
    <property type="entry name" value="PHP_dom"/>
</dbReference>
<dbReference type="CDD" id="cd00141">
    <property type="entry name" value="NT_POLXc"/>
    <property type="match status" value="1"/>
</dbReference>
<evidence type="ECO:0000256" key="22">
    <source>
        <dbReference type="ARBA" id="ARBA00047518"/>
    </source>
</evidence>
<dbReference type="CDD" id="cd07436">
    <property type="entry name" value="PHP_PolX"/>
    <property type="match status" value="1"/>
</dbReference>
<dbReference type="Pfam" id="PF14716">
    <property type="entry name" value="HHH_8"/>
    <property type="match status" value="1"/>
</dbReference>
<dbReference type="OrthoDB" id="8999at2157"/>
<keyword evidence="10" id="KW-0235">DNA replication</keyword>
<dbReference type="InterPro" id="IPR002054">
    <property type="entry name" value="DNA-dir_DNA_pol_X"/>
</dbReference>
<dbReference type="Gene3D" id="3.30.210.10">
    <property type="entry name" value="DNA polymerase, thumb domain"/>
    <property type="match status" value="1"/>
</dbReference>
<evidence type="ECO:0000256" key="8">
    <source>
        <dbReference type="ARBA" id="ARBA00022679"/>
    </source>
</evidence>
<comment type="catalytic activity">
    <reaction evidence="22">
        <text>O-(5'-adenylyl)-L-tyrosyl-[protein] + ATP = O-[5'-(adenylyl-(5'-&gt;3')-adenylyl)]-L-tyrosyl-[protein] + diphosphate</text>
        <dbReference type="Rhea" id="RHEA:66528"/>
        <dbReference type="Rhea" id="RHEA-COMP:13846"/>
        <dbReference type="Rhea" id="RHEA-COMP:17046"/>
        <dbReference type="ChEBI" id="CHEBI:30616"/>
        <dbReference type="ChEBI" id="CHEBI:33019"/>
        <dbReference type="ChEBI" id="CHEBI:83624"/>
        <dbReference type="ChEBI" id="CHEBI:167160"/>
    </reaction>
</comment>
<keyword evidence="14" id="KW-0915">Sodium</keyword>
<organism evidence="28 29">
    <name type="scientific">Methanobacterium paludis (strain DSM 25820 / JCM 18151 / SWAN1)</name>
    <dbReference type="NCBI Taxonomy" id="868131"/>
    <lineage>
        <taxon>Archaea</taxon>
        <taxon>Methanobacteriati</taxon>
        <taxon>Methanobacteriota</taxon>
        <taxon>Methanomada group</taxon>
        <taxon>Methanobacteria</taxon>
        <taxon>Methanobacteriales</taxon>
        <taxon>Methanobacteriaceae</taxon>
        <taxon>Methanobacterium</taxon>
    </lineage>
</organism>
<dbReference type="GO" id="GO:0070733">
    <property type="term" value="F:AMPylase activity"/>
    <property type="evidence" value="ECO:0007669"/>
    <property type="project" value="UniProtKB-EC"/>
</dbReference>
<dbReference type="PIRSF" id="PIRSF005047">
    <property type="entry name" value="UCP005047_YshC"/>
    <property type="match status" value="1"/>
</dbReference>
<comment type="subcellular location">
    <subcellularLocation>
        <location evidence="2">Cytoplasm</location>
    </subcellularLocation>
</comment>
<dbReference type="Proteomes" id="UP000009231">
    <property type="component" value="Chromosome"/>
</dbReference>
<evidence type="ECO:0000256" key="17">
    <source>
        <dbReference type="ARBA" id="ARBA00035717"/>
    </source>
</evidence>
<dbReference type="GO" id="GO:0006281">
    <property type="term" value="P:DNA repair"/>
    <property type="evidence" value="ECO:0007669"/>
    <property type="project" value="UniProtKB-KW"/>
</dbReference>
<dbReference type="EC" id="2.7.7.7" evidence="3"/>
<dbReference type="GO" id="GO:0003887">
    <property type="term" value="F:DNA-directed DNA polymerase activity"/>
    <property type="evidence" value="ECO:0007669"/>
    <property type="project" value="UniProtKB-KW"/>
</dbReference>
<dbReference type="Pfam" id="PF14520">
    <property type="entry name" value="HHH_5"/>
    <property type="match status" value="1"/>
</dbReference>
<evidence type="ECO:0000256" key="1">
    <source>
        <dbReference type="ARBA" id="ARBA00001946"/>
    </source>
</evidence>
<comment type="catalytic activity">
    <reaction evidence="20">
        <text>a 5'-end 2'-deoxyribose-2'-deoxyribonucleotide-DNA = (2E,4S)-4-hydroxypenten-2-al-5-phosphate + a 5'-end 5'-phospho-2'-deoxyribonucleoside-DNA + H(+)</text>
        <dbReference type="Rhea" id="RHEA:76255"/>
        <dbReference type="Rhea" id="RHEA-COMP:13180"/>
        <dbReference type="Rhea" id="RHEA-COMP:18657"/>
        <dbReference type="ChEBI" id="CHEBI:15378"/>
        <dbReference type="ChEBI" id="CHEBI:136412"/>
        <dbReference type="ChEBI" id="CHEBI:195194"/>
        <dbReference type="ChEBI" id="CHEBI:195195"/>
    </reaction>
</comment>
<protein>
    <recommendedName>
        <fullName evidence="5">DNA polymerase beta</fullName>
        <ecNumber evidence="16">2.7.7.108</ecNumber>
        <ecNumber evidence="3">2.7.7.7</ecNumber>
        <ecNumber evidence="4">4.2.99.18</ecNumber>
    </recommendedName>
    <alternativeName>
        <fullName evidence="17">5'-deoxyribose-phosphate lyase</fullName>
    </alternativeName>
    <alternativeName>
        <fullName evidence="18">AP lyase</fullName>
    </alternativeName>
</protein>
<evidence type="ECO:0000256" key="3">
    <source>
        <dbReference type="ARBA" id="ARBA00012417"/>
    </source>
</evidence>
<name>F6D244_METPW</name>
<evidence type="ECO:0000256" key="7">
    <source>
        <dbReference type="ARBA" id="ARBA00022634"/>
    </source>
</evidence>
<keyword evidence="15" id="KW-0234">DNA repair</keyword>
<dbReference type="InterPro" id="IPR003141">
    <property type="entry name" value="Pol/His_phosphatase_N"/>
</dbReference>
<dbReference type="SMART" id="SM00481">
    <property type="entry name" value="POLIIIAc"/>
    <property type="match status" value="1"/>
</dbReference>
<evidence type="ECO:0000256" key="21">
    <source>
        <dbReference type="ARBA" id="ARBA00045548"/>
    </source>
</evidence>
<evidence type="ECO:0000259" key="25">
    <source>
        <dbReference type="SMART" id="SM00278"/>
    </source>
</evidence>
<comment type="function">
    <text evidence="21">Repair polymerase that plays a key role in base-excision repair. During this process, the damaged base is excised by specific DNA glycosylases, the DNA backbone is nicked at the abasic site by an apurinic/apyrimidic (AP) endonuclease, and POLB removes 5'-deoxyribose-phosphate from the preincised AP site acting as a 5'-deoxyribose-phosphate lyase (5'-dRP lyase); through its DNA polymerase activity, it adds one nucleotide to the 3' end of the arising single-nucleotide gap. Conducts 'gap-filling' DNA synthesis in a stepwise distributive fashion rather than in a processive fashion as for other DNA polymerases. It is also able to cleave sugar-phosphate bonds 3' to an intact AP site, acting as an AP lyase.</text>
</comment>
<evidence type="ECO:0000256" key="13">
    <source>
        <dbReference type="ARBA" id="ARBA00022932"/>
    </source>
</evidence>
<dbReference type="InterPro" id="IPR003583">
    <property type="entry name" value="Hlx-hairpin-Hlx_DNA-bd_motif"/>
</dbReference>
<dbReference type="InterPro" id="IPR002008">
    <property type="entry name" value="DNA_pol_X_beta-like"/>
</dbReference>
<dbReference type="eggNOG" id="arCOG00305">
    <property type="taxonomic scope" value="Archaea"/>
</dbReference>
<dbReference type="STRING" id="868131.MSWAN_0885"/>
<evidence type="ECO:0000256" key="4">
    <source>
        <dbReference type="ARBA" id="ARBA00012720"/>
    </source>
</evidence>
<evidence type="ECO:0000256" key="20">
    <source>
        <dbReference type="ARBA" id="ARBA00044678"/>
    </source>
</evidence>
<dbReference type="SMART" id="SM00278">
    <property type="entry name" value="HhH1"/>
    <property type="match status" value="3"/>
</dbReference>
<evidence type="ECO:0000256" key="2">
    <source>
        <dbReference type="ARBA" id="ARBA00004496"/>
    </source>
</evidence>
<reference evidence="28 29" key="1">
    <citation type="journal article" date="2014" name="Int. J. Syst. Evol. Microbiol.">
        <title>Methanobacterium paludis sp. nov. and a novel strain of Methanobacterium lacus isolated from northern peatlands.</title>
        <authorList>
            <person name="Cadillo-Quiroz H."/>
            <person name="Brauer S.L."/>
            <person name="Goodson N."/>
            <person name="Yavitt J.B."/>
            <person name="Zinder S.H."/>
        </authorList>
    </citation>
    <scope>NUCLEOTIDE SEQUENCE [LARGE SCALE GENOMIC DNA]</scope>
    <source>
        <strain evidence="29">DSM 25820 / JCM 18151 / SWAN1</strain>
    </source>
</reference>
<dbReference type="Gene3D" id="1.10.150.110">
    <property type="entry name" value="DNA polymerase beta, N-terminal domain-like"/>
    <property type="match status" value="1"/>
</dbReference>
<feature type="domain" description="Helix-hairpin-helix DNA-binding motif class 1" evidence="25">
    <location>
        <begin position="50"/>
        <end position="69"/>
    </location>
</feature>
<accession>F6D244</accession>
<keyword evidence="29" id="KW-1185">Reference proteome</keyword>
<dbReference type="EC" id="2.7.7.108" evidence="16"/>
<dbReference type="GeneID" id="10668387"/>
<dbReference type="Pfam" id="PF02811">
    <property type="entry name" value="PHP"/>
    <property type="match status" value="1"/>
</dbReference>
<keyword evidence="9" id="KW-0548">Nucleotidyltransferase</keyword>
<keyword evidence="13" id="KW-0239">DNA-directed DNA polymerase</keyword>
<dbReference type="PRINTS" id="PR00870">
    <property type="entry name" value="DNAPOLXBETA"/>
</dbReference>